<dbReference type="PANTHER" id="PTHR21043:SF0">
    <property type="entry name" value="MITOCHONDRIAL ASSEMBLY OF RIBOSOMAL LARGE SUBUNIT PROTEIN 1"/>
    <property type="match status" value="1"/>
</dbReference>
<dbReference type="PANTHER" id="PTHR21043">
    <property type="entry name" value="IOJAP SUPERFAMILY ORTHOLOG"/>
    <property type="match status" value="1"/>
</dbReference>
<evidence type="ECO:0000256" key="1">
    <source>
        <dbReference type="ARBA" id="ARBA00010574"/>
    </source>
</evidence>
<reference evidence="2" key="1">
    <citation type="submission" date="2019-08" db="EMBL/GenBank/DDBJ databases">
        <authorList>
            <person name="Kucharzyk K."/>
            <person name="Murdoch R.W."/>
            <person name="Higgins S."/>
            <person name="Loffler F."/>
        </authorList>
    </citation>
    <scope>NUCLEOTIDE SEQUENCE</scope>
</reference>
<comment type="caution">
    <text evidence="2">The sequence shown here is derived from an EMBL/GenBank/DDBJ whole genome shotgun (WGS) entry which is preliminary data.</text>
</comment>
<dbReference type="NCBIfam" id="TIGR00090">
    <property type="entry name" value="rsfS_iojap_ybeB"/>
    <property type="match status" value="1"/>
</dbReference>
<dbReference type="GO" id="GO:0090071">
    <property type="term" value="P:negative regulation of ribosome biogenesis"/>
    <property type="evidence" value="ECO:0007669"/>
    <property type="project" value="TreeGrafter"/>
</dbReference>
<dbReference type="Gene3D" id="3.30.460.10">
    <property type="entry name" value="Beta Polymerase, domain 2"/>
    <property type="match status" value="1"/>
</dbReference>
<sequence>MQGADLARKTAQLLYDRKARDILALKVDHLMVITDYLVLATGSSALQTHALMDHLDQELSALGVQPRRIEGQQAARWIVMDYGTVIVHIFHPEDREFYRLERLWSDGSNRLVLPFEEEGKDDQA</sequence>
<accession>A0A645CZG8</accession>
<organism evidence="2">
    <name type="scientific">bioreactor metagenome</name>
    <dbReference type="NCBI Taxonomy" id="1076179"/>
    <lineage>
        <taxon>unclassified sequences</taxon>
        <taxon>metagenomes</taxon>
        <taxon>ecological metagenomes</taxon>
    </lineage>
</organism>
<proteinExistence type="inferred from homology"/>
<dbReference type="InterPro" id="IPR004394">
    <property type="entry name" value="Iojap/RsfS/C7orf30"/>
</dbReference>
<protein>
    <submittedName>
        <fullName evidence="2">Ribosomal silencing factor RsfS</fullName>
    </submittedName>
</protein>
<comment type="similarity">
    <text evidence="1">Belongs to the Iojap/RsfS family.</text>
</comment>
<dbReference type="GO" id="GO:0017148">
    <property type="term" value="P:negative regulation of translation"/>
    <property type="evidence" value="ECO:0007669"/>
    <property type="project" value="TreeGrafter"/>
</dbReference>
<dbReference type="AlphaFoldDB" id="A0A645CZG8"/>
<dbReference type="InterPro" id="IPR043519">
    <property type="entry name" value="NT_sf"/>
</dbReference>
<dbReference type="GO" id="GO:0043023">
    <property type="term" value="F:ribosomal large subunit binding"/>
    <property type="evidence" value="ECO:0007669"/>
    <property type="project" value="TreeGrafter"/>
</dbReference>
<gene>
    <name evidence="2" type="primary">rsfS_32</name>
    <name evidence="2" type="ORF">SDC9_129370</name>
</gene>
<dbReference type="HAMAP" id="MF_01477">
    <property type="entry name" value="Iojap_RsfS"/>
    <property type="match status" value="1"/>
</dbReference>
<dbReference type="SUPFAM" id="SSF81301">
    <property type="entry name" value="Nucleotidyltransferase"/>
    <property type="match status" value="1"/>
</dbReference>
<name>A0A645CZG8_9ZZZZ</name>
<dbReference type="Pfam" id="PF02410">
    <property type="entry name" value="RsfS"/>
    <property type="match status" value="1"/>
</dbReference>
<evidence type="ECO:0000313" key="2">
    <source>
        <dbReference type="EMBL" id="MPM82309.1"/>
    </source>
</evidence>
<dbReference type="EMBL" id="VSSQ01031426">
    <property type="protein sequence ID" value="MPM82309.1"/>
    <property type="molecule type" value="Genomic_DNA"/>
</dbReference>